<dbReference type="Proteomes" id="UP001165960">
    <property type="component" value="Unassembled WGS sequence"/>
</dbReference>
<sequence length="251" mass="26678">MKGFLVSIILSIHAQIQFPPGRIVGGYEVTPKFKYPWVASLQYAGTHACGGTWYSGNAVISAAHCVIGEDSKWTALMHRHNLKASTSAEQGLAYRVISRISHPKYDDESNGFDVSVWKLNTKSSKPIIALDTGKFSSDADTLLTVIGWGATSSFSSSTSSVLREVKVPVIGGSKCQKAYPELDTKSQFCAGYPEGMKDACQGDSGGPVFTSSGTSYTLVGVVSWGKGCAVKGNPGAYTRVSAVSDFIAKNI</sequence>
<evidence type="ECO:0000313" key="2">
    <source>
        <dbReference type="Proteomes" id="UP001165960"/>
    </source>
</evidence>
<name>A0ACC2RU17_9FUNG</name>
<gene>
    <name evidence="1" type="ORF">DSO57_1023064</name>
</gene>
<accession>A0ACC2RU17</accession>
<protein>
    <submittedName>
        <fullName evidence="1">Uncharacterized protein</fullName>
    </submittedName>
</protein>
<comment type="caution">
    <text evidence="1">The sequence shown here is derived from an EMBL/GenBank/DDBJ whole genome shotgun (WGS) entry which is preliminary data.</text>
</comment>
<dbReference type="EMBL" id="QTSX02006508">
    <property type="protein sequence ID" value="KAJ9053554.1"/>
    <property type="molecule type" value="Genomic_DNA"/>
</dbReference>
<organism evidence="1 2">
    <name type="scientific">Entomophthora muscae</name>
    <dbReference type="NCBI Taxonomy" id="34485"/>
    <lineage>
        <taxon>Eukaryota</taxon>
        <taxon>Fungi</taxon>
        <taxon>Fungi incertae sedis</taxon>
        <taxon>Zoopagomycota</taxon>
        <taxon>Entomophthoromycotina</taxon>
        <taxon>Entomophthoromycetes</taxon>
        <taxon>Entomophthorales</taxon>
        <taxon>Entomophthoraceae</taxon>
        <taxon>Entomophthora</taxon>
    </lineage>
</organism>
<proteinExistence type="predicted"/>
<reference evidence="1" key="1">
    <citation type="submission" date="2022-04" db="EMBL/GenBank/DDBJ databases">
        <title>Genome of the entomopathogenic fungus Entomophthora muscae.</title>
        <authorList>
            <person name="Elya C."/>
            <person name="Lovett B.R."/>
            <person name="Lee E."/>
            <person name="Macias A.M."/>
            <person name="Hajek A.E."/>
            <person name="De Bivort B.L."/>
            <person name="Kasson M.T."/>
            <person name="De Fine Licht H.H."/>
            <person name="Stajich J.E."/>
        </authorList>
    </citation>
    <scope>NUCLEOTIDE SEQUENCE</scope>
    <source>
        <strain evidence="1">Berkeley</strain>
    </source>
</reference>
<keyword evidence="2" id="KW-1185">Reference proteome</keyword>
<evidence type="ECO:0000313" key="1">
    <source>
        <dbReference type="EMBL" id="KAJ9053554.1"/>
    </source>
</evidence>